<dbReference type="GO" id="GO:0006508">
    <property type="term" value="P:proteolysis"/>
    <property type="evidence" value="ECO:0007669"/>
    <property type="project" value="UniProtKB-KW"/>
</dbReference>
<sequence>MLLQLQHPGKYCFAFLDALDITRHHSALISRSSVGYEETMHDSKGISGHTIPRRKCYGRRILSADRKMPAGRIIPPRHFNLTGRISSSYSPYDDKTNAGSPTQRSLSYLSTTTPDGSPSPRPRTHHEFRLPLVPSKYDSNYGPMAREREIPSFSTFVSYKSAPSPRLRIGIEKENEPMTLNVLRQSPRMDNSPGGESTLDSRLFKSLEIPMTSGTVGLVNLGNTCFMNSAIQCIAHTPSLAEYFLSNRYLEHKARDDKLTEAFAGVVRAIYQKNEGVSVGRRGYATTRSKENSSFRPHDFLDALIAVAPQFEGSRQHDCHEFIRVLIDQLSQDLCTNRKNLLNHNRTIMDLDDTMPFMTAAKYSWKQHLSKNSSFLTNEFCGQLVSTLECSVCKTKRYSFDPYYDLSIPFPEPSEMPFVDDCTRVKRDISLSSRYATDDDELSRCTLEDCLRAFTKPEVLTNDNMPECSICQQKRECTKRLQVFRFPRVLVLHLKRFDNSRKKIRTSVDFPVIDFDASTLAIDDVHNVQGSTVYDLFGTCDHSGRLSYGHYTAMCIDPLSGLWYRFNDGCVTRTEVENIDNDRAYVLFYKQRER</sequence>
<proteinExistence type="inferred from homology"/>
<keyword evidence="1" id="KW-0833">Ubl conjugation pathway</keyword>
<keyword evidence="1" id="KW-0378">Hydrolase</keyword>
<keyword evidence="1" id="KW-0788">Thiol protease</keyword>
<keyword evidence="5" id="KW-1185">Reference proteome</keyword>
<dbReference type="CDD" id="cd02674">
    <property type="entry name" value="Peptidase_C19R"/>
    <property type="match status" value="1"/>
</dbReference>
<comment type="similarity">
    <text evidence="1">Belongs to the peptidase C19 family.</text>
</comment>
<feature type="region of interest" description="Disordered" evidence="2">
    <location>
        <begin position="90"/>
        <end position="126"/>
    </location>
</feature>
<feature type="compositionally biased region" description="Polar residues" evidence="2">
    <location>
        <begin position="97"/>
        <end position="116"/>
    </location>
</feature>
<dbReference type="PROSITE" id="PS00972">
    <property type="entry name" value="USP_1"/>
    <property type="match status" value="1"/>
</dbReference>
<dbReference type="InterPro" id="IPR050185">
    <property type="entry name" value="Ub_carboxyl-term_hydrolase"/>
</dbReference>
<dbReference type="Proteomes" id="UP001516023">
    <property type="component" value="Unassembled WGS sequence"/>
</dbReference>
<dbReference type="InterPro" id="IPR018200">
    <property type="entry name" value="USP_CS"/>
</dbReference>
<dbReference type="Pfam" id="PF00443">
    <property type="entry name" value="UCH"/>
    <property type="match status" value="1"/>
</dbReference>
<dbReference type="PROSITE" id="PS50235">
    <property type="entry name" value="USP_3"/>
    <property type="match status" value="1"/>
</dbReference>
<evidence type="ECO:0000313" key="5">
    <source>
        <dbReference type="Proteomes" id="UP001516023"/>
    </source>
</evidence>
<comment type="catalytic activity">
    <reaction evidence="1">
        <text>Thiol-dependent hydrolysis of ester, thioester, amide, peptide and isopeptide bonds formed by the C-terminal Gly of ubiquitin (a 76-residue protein attached to proteins as an intracellular targeting signal).</text>
        <dbReference type="EC" id="3.4.19.12"/>
    </reaction>
</comment>
<dbReference type="EMBL" id="JABMIG020000051">
    <property type="protein sequence ID" value="KAL3797858.1"/>
    <property type="molecule type" value="Genomic_DNA"/>
</dbReference>
<dbReference type="PANTHER" id="PTHR21646:SF23">
    <property type="entry name" value="UBIQUITIN CARBOXYL-TERMINAL HYDROLASE USP2"/>
    <property type="match status" value="1"/>
</dbReference>
<dbReference type="PANTHER" id="PTHR21646">
    <property type="entry name" value="UBIQUITIN CARBOXYL-TERMINAL HYDROLASE"/>
    <property type="match status" value="1"/>
</dbReference>
<evidence type="ECO:0000256" key="1">
    <source>
        <dbReference type="RuleBase" id="RU366025"/>
    </source>
</evidence>
<keyword evidence="1" id="KW-0645">Protease</keyword>
<comment type="caution">
    <text evidence="4">The sequence shown here is derived from an EMBL/GenBank/DDBJ whole genome shotgun (WGS) entry which is preliminary data.</text>
</comment>
<dbReference type="EC" id="3.4.19.12" evidence="1"/>
<evidence type="ECO:0000313" key="4">
    <source>
        <dbReference type="EMBL" id="KAL3797858.1"/>
    </source>
</evidence>
<gene>
    <name evidence="4" type="ORF">HJC23_006896</name>
</gene>
<dbReference type="PROSITE" id="PS00973">
    <property type="entry name" value="USP_2"/>
    <property type="match status" value="1"/>
</dbReference>
<name>A0ABD3QBV9_9STRA</name>
<dbReference type="InterPro" id="IPR038765">
    <property type="entry name" value="Papain-like_cys_pep_sf"/>
</dbReference>
<dbReference type="InterPro" id="IPR001394">
    <property type="entry name" value="Peptidase_C19_UCH"/>
</dbReference>
<protein>
    <recommendedName>
        <fullName evidence="1">Ubiquitin carboxyl-terminal hydrolase</fullName>
        <ecNumber evidence="1">3.4.19.12</ecNumber>
    </recommendedName>
</protein>
<feature type="domain" description="USP" evidence="3">
    <location>
        <begin position="216"/>
        <end position="592"/>
    </location>
</feature>
<organism evidence="4 5">
    <name type="scientific">Cyclotella cryptica</name>
    <dbReference type="NCBI Taxonomy" id="29204"/>
    <lineage>
        <taxon>Eukaryota</taxon>
        <taxon>Sar</taxon>
        <taxon>Stramenopiles</taxon>
        <taxon>Ochrophyta</taxon>
        <taxon>Bacillariophyta</taxon>
        <taxon>Coscinodiscophyceae</taxon>
        <taxon>Thalassiosirophycidae</taxon>
        <taxon>Stephanodiscales</taxon>
        <taxon>Stephanodiscaceae</taxon>
        <taxon>Cyclotella</taxon>
    </lineage>
</organism>
<evidence type="ECO:0000256" key="2">
    <source>
        <dbReference type="SAM" id="MobiDB-lite"/>
    </source>
</evidence>
<dbReference type="SUPFAM" id="SSF54001">
    <property type="entry name" value="Cysteine proteinases"/>
    <property type="match status" value="1"/>
</dbReference>
<reference evidence="4 5" key="1">
    <citation type="journal article" date="2020" name="G3 (Bethesda)">
        <title>Improved Reference Genome for Cyclotella cryptica CCMP332, a Model for Cell Wall Morphogenesis, Salinity Adaptation, and Lipid Production in Diatoms (Bacillariophyta).</title>
        <authorList>
            <person name="Roberts W.R."/>
            <person name="Downey K.M."/>
            <person name="Ruck E.C."/>
            <person name="Traller J.C."/>
            <person name="Alverson A.J."/>
        </authorList>
    </citation>
    <scope>NUCLEOTIDE SEQUENCE [LARGE SCALE GENOMIC DNA]</scope>
    <source>
        <strain evidence="4 5">CCMP332</strain>
    </source>
</reference>
<dbReference type="GO" id="GO:0004843">
    <property type="term" value="F:cysteine-type deubiquitinase activity"/>
    <property type="evidence" value="ECO:0007669"/>
    <property type="project" value="UniProtKB-UniRule"/>
</dbReference>
<evidence type="ECO:0000259" key="3">
    <source>
        <dbReference type="PROSITE" id="PS50235"/>
    </source>
</evidence>
<dbReference type="InterPro" id="IPR028889">
    <property type="entry name" value="USP"/>
</dbReference>
<dbReference type="Gene3D" id="3.90.70.10">
    <property type="entry name" value="Cysteine proteinases"/>
    <property type="match status" value="1"/>
</dbReference>
<dbReference type="AlphaFoldDB" id="A0ABD3QBV9"/>
<accession>A0ABD3QBV9</accession>